<name>A0A5A9XKK5_9BACT</name>
<sequence>MAKRAKMRFPQLLPDLLKKQMAGLGLAERLREVEIWRLWPEVVGPTVASRAQPLRIINGTLTVAVSSAAWMQELRFLTTMMKQKLNEQLGAELIKEIVLRPGTFKKNTEPVDDDEPAPPKVLGEQQKAFIAEQAAGIVDPETREAFVDLMTTSFERGRSRS</sequence>
<keyword evidence="2" id="KW-1185">Reference proteome</keyword>
<gene>
    <name evidence="1" type="ORF">ET418_05345</name>
</gene>
<accession>A0A5A9XKK5</accession>
<protein>
    <submittedName>
        <fullName evidence="1">DUF721 domain-containing protein</fullName>
    </submittedName>
</protein>
<organism evidence="1 2">
    <name type="scientific">Oryzomonas rubra</name>
    <dbReference type="NCBI Taxonomy" id="2509454"/>
    <lineage>
        <taxon>Bacteria</taxon>
        <taxon>Pseudomonadati</taxon>
        <taxon>Thermodesulfobacteriota</taxon>
        <taxon>Desulfuromonadia</taxon>
        <taxon>Geobacterales</taxon>
        <taxon>Geobacteraceae</taxon>
        <taxon>Oryzomonas</taxon>
    </lineage>
</organism>
<evidence type="ECO:0000313" key="1">
    <source>
        <dbReference type="EMBL" id="KAA0893243.1"/>
    </source>
</evidence>
<dbReference type="RefSeq" id="WP_149306561.1">
    <property type="nucleotide sequence ID" value="NZ_SRSD01000003.1"/>
</dbReference>
<reference evidence="1 2" key="1">
    <citation type="submission" date="2019-04" db="EMBL/GenBank/DDBJ databases">
        <title>Geobacter ruber sp. nov., ferric-reducing bacteria isolated from paddy soil.</title>
        <authorList>
            <person name="Xu Z."/>
            <person name="Masuda Y."/>
            <person name="Itoh H."/>
            <person name="Senoo K."/>
        </authorList>
    </citation>
    <scope>NUCLEOTIDE SEQUENCE [LARGE SCALE GENOMIC DNA]</scope>
    <source>
        <strain evidence="1 2">Red88</strain>
    </source>
</reference>
<dbReference type="InterPro" id="IPR007922">
    <property type="entry name" value="DciA-like"/>
</dbReference>
<dbReference type="PANTHER" id="PTHR36456:SF1">
    <property type="entry name" value="UPF0232 PROTEIN SCO3875"/>
    <property type="match status" value="1"/>
</dbReference>
<dbReference type="Pfam" id="PF05258">
    <property type="entry name" value="DciA"/>
    <property type="match status" value="1"/>
</dbReference>
<dbReference type="OrthoDB" id="9814233at2"/>
<proteinExistence type="predicted"/>
<dbReference type="Proteomes" id="UP000324298">
    <property type="component" value="Unassembled WGS sequence"/>
</dbReference>
<dbReference type="PANTHER" id="PTHR36456">
    <property type="entry name" value="UPF0232 PROTEIN SCO3875"/>
    <property type="match status" value="1"/>
</dbReference>
<dbReference type="AlphaFoldDB" id="A0A5A9XKK5"/>
<comment type="caution">
    <text evidence="1">The sequence shown here is derived from an EMBL/GenBank/DDBJ whole genome shotgun (WGS) entry which is preliminary data.</text>
</comment>
<dbReference type="EMBL" id="SRSD01000003">
    <property type="protein sequence ID" value="KAA0893243.1"/>
    <property type="molecule type" value="Genomic_DNA"/>
</dbReference>
<evidence type="ECO:0000313" key="2">
    <source>
        <dbReference type="Proteomes" id="UP000324298"/>
    </source>
</evidence>